<dbReference type="HOGENOM" id="CLU_1588907_0_0_1"/>
<evidence type="ECO:0000313" key="4">
    <source>
        <dbReference type="Proteomes" id="UP000002051"/>
    </source>
</evidence>
<evidence type="ECO:0000256" key="1">
    <source>
        <dbReference type="SAM" id="Phobius"/>
    </source>
</evidence>
<reference evidence="2 4" key="1">
    <citation type="journal article" date="2011" name="Nature">
        <title>The Medicago genome provides insight into the evolution of rhizobial symbioses.</title>
        <authorList>
            <person name="Young N.D."/>
            <person name="Debelle F."/>
            <person name="Oldroyd G.E."/>
            <person name="Geurts R."/>
            <person name="Cannon S.B."/>
            <person name="Udvardi M.K."/>
            <person name="Benedito V.A."/>
            <person name="Mayer K.F."/>
            <person name="Gouzy J."/>
            <person name="Schoof H."/>
            <person name="Van de Peer Y."/>
            <person name="Proost S."/>
            <person name="Cook D.R."/>
            <person name="Meyers B.C."/>
            <person name="Spannagl M."/>
            <person name="Cheung F."/>
            <person name="De Mita S."/>
            <person name="Krishnakumar V."/>
            <person name="Gundlach H."/>
            <person name="Zhou S."/>
            <person name="Mudge J."/>
            <person name="Bharti A.K."/>
            <person name="Murray J.D."/>
            <person name="Naoumkina M.A."/>
            <person name="Rosen B."/>
            <person name="Silverstein K.A."/>
            <person name="Tang H."/>
            <person name="Rombauts S."/>
            <person name="Zhao P.X."/>
            <person name="Zhou P."/>
            <person name="Barbe V."/>
            <person name="Bardou P."/>
            <person name="Bechner M."/>
            <person name="Bellec A."/>
            <person name="Berger A."/>
            <person name="Berges H."/>
            <person name="Bidwell S."/>
            <person name="Bisseling T."/>
            <person name="Choisne N."/>
            <person name="Couloux A."/>
            <person name="Denny R."/>
            <person name="Deshpande S."/>
            <person name="Dai X."/>
            <person name="Doyle J.J."/>
            <person name="Dudez A.M."/>
            <person name="Farmer A.D."/>
            <person name="Fouteau S."/>
            <person name="Franken C."/>
            <person name="Gibelin C."/>
            <person name="Gish J."/>
            <person name="Goldstein S."/>
            <person name="Gonzalez A.J."/>
            <person name="Green P.J."/>
            <person name="Hallab A."/>
            <person name="Hartog M."/>
            <person name="Hua A."/>
            <person name="Humphray S.J."/>
            <person name="Jeong D.H."/>
            <person name="Jing Y."/>
            <person name="Jocker A."/>
            <person name="Kenton S.M."/>
            <person name="Kim D.J."/>
            <person name="Klee K."/>
            <person name="Lai H."/>
            <person name="Lang C."/>
            <person name="Lin S."/>
            <person name="Macmil S.L."/>
            <person name="Magdelenat G."/>
            <person name="Matthews L."/>
            <person name="McCorrison J."/>
            <person name="Monaghan E.L."/>
            <person name="Mun J.H."/>
            <person name="Najar F.Z."/>
            <person name="Nicholson C."/>
            <person name="Noirot C."/>
            <person name="O'Bleness M."/>
            <person name="Paule C.R."/>
            <person name="Poulain J."/>
            <person name="Prion F."/>
            <person name="Qin B."/>
            <person name="Qu C."/>
            <person name="Retzel E.F."/>
            <person name="Riddle C."/>
            <person name="Sallet E."/>
            <person name="Samain S."/>
            <person name="Samson N."/>
            <person name="Sanders I."/>
            <person name="Saurat O."/>
            <person name="Scarpelli C."/>
            <person name="Schiex T."/>
            <person name="Segurens B."/>
            <person name="Severin A.J."/>
            <person name="Sherrier D.J."/>
            <person name="Shi R."/>
            <person name="Sims S."/>
            <person name="Singer S.R."/>
            <person name="Sinharoy S."/>
            <person name="Sterck L."/>
            <person name="Viollet A."/>
            <person name="Wang B.B."/>
            <person name="Wang K."/>
            <person name="Wang M."/>
            <person name="Wang X."/>
            <person name="Warfsmann J."/>
            <person name="Weissenbach J."/>
            <person name="White D.D."/>
            <person name="White J.D."/>
            <person name="Wiley G.B."/>
            <person name="Wincker P."/>
            <person name="Xing Y."/>
            <person name="Yang L."/>
            <person name="Yao Z."/>
            <person name="Ying F."/>
            <person name="Zhai J."/>
            <person name="Zhou L."/>
            <person name="Zuber A."/>
            <person name="Denarie J."/>
            <person name="Dixon R.A."/>
            <person name="May G.D."/>
            <person name="Schwartz D.C."/>
            <person name="Rogers J."/>
            <person name="Quetier F."/>
            <person name="Town C.D."/>
            <person name="Roe B.A."/>
        </authorList>
    </citation>
    <scope>NUCLEOTIDE SEQUENCE [LARGE SCALE GENOMIC DNA]</scope>
    <source>
        <strain evidence="2">A17</strain>
        <strain evidence="3 4">cv. Jemalong A17</strain>
    </source>
</reference>
<gene>
    <name evidence="2" type="ordered locus">MTR_3g110130</name>
</gene>
<keyword evidence="1" id="KW-0472">Membrane</keyword>
<protein>
    <submittedName>
        <fullName evidence="2">Transmembrane protein, putative</fullName>
    </submittedName>
</protein>
<evidence type="ECO:0000313" key="2">
    <source>
        <dbReference type="EMBL" id="KEH36038.1"/>
    </source>
</evidence>
<sequence>MDYSNFNEFDMEFLEENYSYVTCHVPIANKTFIRVYYDSGEGDVRIQQDCGGLWIVLIGWVLIMMFVVTLDLGPPMLSITHGFGVSSRRYASMVNCDGIGVANSSFQGSIRGISGSILRGNNTWSVRMPLRMNWISRPPLVGRKPVRKPKKKENDSAHALAYGDFEYI</sequence>
<dbReference type="AlphaFoldDB" id="A0A072V3U5"/>
<reference evidence="2 4" key="2">
    <citation type="journal article" date="2014" name="BMC Genomics">
        <title>An improved genome release (version Mt4.0) for the model legume Medicago truncatula.</title>
        <authorList>
            <person name="Tang H."/>
            <person name="Krishnakumar V."/>
            <person name="Bidwell S."/>
            <person name="Rosen B."/>
            <person name="Chan A."/>
            <person name="Zhou S."/>
            <person name="Gentzbittel L."/>
            <person name="Childs K.L."/>
            <person name="Yandell M."/>
            <person name="Gundlach H."/>
            <person name="Mayer K.F."/>
            <person name="Schwartz D.C."/>
            <person name="Town C.D."/>
        </authorList>
    </citation>
    <scope>GENOME REANNOTATION</scope>
    <source>
        <strain evidence="2">A17</strain>
        <strain evidence="3 4">cv. Jemalong A17</strain>
    </source>
</reference>
<feature type="transmembrane region" description="Helical" evidence="1">
    <location>
        <begin position="51"/>
        <end position="70"/>
    </location>
</feature>
<dbReference type="PaxDb" id="3880-AES83591"/>
<keyword evidence="4" id="KW-1185">Reference proteome</keyword>
<dbReference type="EnsemblPlants" id="KEH36038">
    <property type="protein sequence ID" value="KEH36038"/>
    <property type="gene ID" value="MTR_3g110130"/>
</dbReference>
<keyword evidence="1 2" id="KW-0812">Transmembrane</keyword>
<dbReference type="Proteomes" id="UP000002051">
    <property type="component" value="Chromosome 3"/>
</dbReference>
<name>A0A072V3U5_MEDTR</name>
<proteinExistence type="predicted"/>
<dbReference type="EMBL" id="CM001219">
    <property type="protein sequence ID" value="KEH36038.1"/>
    <property type="molecule type" value="Genomic_DNA"/>
</dbReference>
<reference evidence="3" key="3">
    <citation type="submission" date="2015-04" db="UniProtKB">
        <authorList>
            <consortium name="EnsemblPlants"/>
        </authorList>
    </citation>
    <scope>IDENTIFICATION</scope>
    <source>
        <strain evidence="3">cv. Jemalong A17</strain>
    </source>
</reference>
<keyword evidence="1" id="KW-1133">Transmembrane helix</keyword>
<evidence type="ECO:0000313" key="3">
    <source>
        <dbReference type="EnsemblPlants" id="KEH36038"/>
    </source>
</evidence>
<accession>A0A072V3U5</accession>
<organism evidence="2 4">
    <name type="scientific">Medicago truncatula</name>
    <name type="common">Barrel medic</name>
    <name type="synonym">Medicago tribuloides</name>
    <dbReference type="NCBI Taxonomy" id="3880"/>
    <lineage>
        <taxon>Eukaryota</taxon>
        <taxon>Viridiplantae</taxon>
        <taxon>Streptophyta</taxon>
        <taxon>Embryophyta</taxon>
        <taxon>Tracheophyta</taxon>
        <taxon>Spermatophyta</taxon>
        <taxon>Magnoliopsida</taxon>
        <taxon>eudicotyledons</taxon>
        <taxon>Gunneridae</taxon>
        <taxon>Pentapetalae</taxon>
        <taxon>rosids</taxon>
        <taxon>fabids</taxon>
        <taxon>Fabales</taxon>
        <taxon>Fabaceae</taxon>
        <taxon>Papilionoideae</taxon>
        <taxon>50 kb inversion clade</taxon>
        <taxon>NPAAA clade</taxon>
        <taxon>Hologalegina</taxon>
        <taxon>IRL clade</taxon>
        <taxon>Trifolieae</taxon>
        <taxon>Medicago</taxon>
    </lineage>
</organism>